<dbReference type="FunFam" id="3.30.70.270:FF:000020">
    <property type="entry name" value="Transposon Tf2-6 polyprotein-like Protein"/>
    <property type="match status" value="1"/>
</dbReference>
<keyword evidence="3" id="KW-0808">Transferase</keyword>
<dbReference type="PROSITE" id="PS50879">
    <property type="entry name" value="RNASE_H_1"/>
    <property type="match status" value="1"/>
</dbReference>
<feature type="compositionally biased region" description="Basic and acidic residues" evidence="10">
    <location>
        <begin position="111"/>
        <end position="125"/>
    </location>
</feature>
<feature type="region of interest" description="Disordered" evidence="10">
    <location>
        <begin position="96"/>
        <end position="207"/>
    </location>
</feature>
<dbReference type="Proteomes" id="UP000694389">
    <property type="component" value="Unassembled WGS sequence"/>
</dbReference>
<dbReference type="GO" id="GO:0003676">
    <property type="term" value="F:nucleic acid binding"/>
    <property type="evidence" value="ECO:0007669"/>
    <property type="project" value="InterPro"/>
</dbReference>
<feature type="compositionally biased region" description="Low complexity" evidence="10">
    <location>
        <begin position="173"/>
        <end position="184"/>
    </location>
</feature>
<feature type="region of interest" description="Disordered" evidence="10">
    <location>
        <begin position="503"/>
        <end position="552"/>
    </location>
</feature>
<dbReference type="Gene3D" id="2.30.30.850">
    <property type="match status" value="1"/>
</dbReference>
<dbReference type="Pfam" id="PF00075">
    <property type="entry name" value="RNase_H"/>
    <property type="match status" value="1"/>
</dbReference>
<dbReference type="InterPro" id="IPR043128">
    <property type="entry name" value="Rev_trsase/Diguanyl_cyclase"/>
</dbReference>
<dbReference type="InterPro" id="IPR012337">
    <property type="entry name" value="RNaseH-like_sf"/>
</dbReference>
<dbReference type="PANTHER" id="PTHR37984">
    <property type="entry name" value="PROTEIN CBG26694"/>
    <property type="match status" value="1"/>
</dbReference>
<evidence type="ECO:0000256" key="4">
    <source>
        <dbReference type="ARBA" id="ARBA00022695"/>
    </source>
</evidence>
<evidence type="ECO:0000259" key="12">
    <source>
        <dbReference type="PROSITE" id="PS50994"/>
    </source>
</evidence>
<dbReference type="InterPro" id="IPR000477">
    <property type="entry name" value="RT_dom"/>
</dbReference>
<feature type="compositionally biased region" description="Basic and acidic residues" evidence="10">
    <location>
        <begin position="425"/>
        <end position="437"/>
    </location>
</feature>
<keyword evidence="4" id="KW-0548">Nucleotidyltransferase</keyword>
<keyword evidence="9" id="KW-0511">Multifunctional enzyme</keyword>
<dbReference type="GO" id="GO:0016032">
    <property type="term" value="P:viral process"/>
    <property type="evidence" value="ECO:0007669"/>
    <property type="project" value="InterPro"/>
</dbReference>
<feature type="region of interest" description="Disordered" evidence="10">
    <location>
        <begin position="425"/>
        <end position="445"/>
    </location>
</feature>
<keyword evidence="5" id="KW-0540">Nuclease</keyword>
<dbReference type="GeneTree" id="ENSGT00940000160750"/>
<comment type="similarity">
    <text evidence="1">Belongs to the beta type-B retroviral polymerase family. HERV class-II K(HML-2) pol subfamily.</text>
</comment>
<reference evidence="13" key="2">
    <citation type="submission" date="2025-09" db="UniProtKB">
        <authorList>
            <consortium name="Ensembl"/>
        </authorList>
    </citation>
    <scope>IDENTIFICATION</scope>
</reference>
<dbReference type="InterPro" id="IPR040643">
    <property type="entry name" value="MLVIN_C"/>
</dbReference>
<keyword evidence="6" id="KW-0255">Endonuclease</keyword>
<feature type="compositionally biased region" description="Basic and acidic residues" evidence="10">
    <location>
        <begin position="195"/>
        <end position="207"/>
    </location>
</feature>
<evidence type="ECO:0000256" key="5">
    <source>
        <dbReference type="ARBA" id="ARBA00022722"/>
    </source>
</evidence>
<evidence type="ECO:0000256" key="9">
    <source>
        <dbReference type="ARBA" id="ARBA00023268"/>
    </source>
</evidence>
<keyword evidence="8" id="KW-0460">Magnesium</keyword>
<dbReference type="EC" id="3.1.26.4" evidence="2"/>
<dbReference type="GO" id="GO:0004523">
    <property type="term" value="F:RNA-DNA hybrid ribonuclease activity"/>
    <property type="evidence" value="ECO:0007669"/>
    <property type="project" value="UniProtKB-EC"/>
</dbReference>
<dbReference type="Pfam" id="PF18697">
    <property type="entry name" value="MLVIN_C"/>
    <property type="match status" value="1"/>
</dbReference>
<evidence type="ECO:0000256" key="3">
    <source>
        <dbReference type="ARBA" id="ARBA00022679"/>
    </source>
</evidence>
<evidence type="ECO:0000256" key="1">
    <source>
        <dbReference type="ARBA" id="ARBA00010879"/>
    </source>
</evidence>
<dbReference type="Gene3D" id="1.10.340.70">
    <property type="match status" value="1"/>
</dbReference>
<feature type="domain" description="RNase H type-1" evidence="11">
    <location>
        <begin position="916"/>
        <end position="1063"/>
    </location>
</feature>
<dbReference type="Gene3D" id="3.10.20.370">
    <property type="match status" value="1"/>
</dbReference>
<dbReference type="InterPro" id="IPR050951">
    <property type="entry name" value="Retrovirus_Pol_polyprotein"/>
</dbReference>
<evidence type="ECO:0000256" key="8">
    <source>
        <dbReference type="ARBA" id="ARBA00022842"/>
    </source>
</evidence>
<organism evidence="13 14">
    <name type="scientific">Dicentrarchus labrax</name>
    <name type="common">European seabass</name>
    <name type="synonym">Morone labrax</name>
    <dbReference type="NCBI Taxonomy" id="13489"/>
    <lineage>
        <taxon>Eukaryota</taxon>
        <taxon>Metazoa</taxon>
        <taxon>Chordata</taxon>
        <taxon>Craniata</taxon>
        <taxon>Vertebrata</taxon>
        <taxon>Euteleostomi</taxon>
        <taxon>Actinopterygii</taxon>
        <taxon>Neopterygii</taxon>
        <taxon>Teleostei</taxon>
        <taxon>Neoteleostei</taxon>
        <taxon>Acanthomorphata</taxon>
        <taxon>Eupercaria</taxon>
        <taxon>Moronidae</taxon>
        <taxon>Dicentrarchus</taxon>
    </lineage>
</organism>
<proteinExistence type="inferred from homology"/>
<evidence type="ECO:0000313" key="13">
    <source>
        <dbReference type="Ensembl" id="ENSDLAP00005070300.1"/>
    </source>
</evidence>
<dbReference type="InterPro" id="IPR008919">
    <property type="entry name" value="Retrov_capsid_N"/>
</dbReference>
<dbReference type="SUPFAM" id="SSF47943">
    <property type="entry name" value="Retrovirus capsid protein, N-terminal core domain"/>
    <property type="match status" value="1"/>
</dbReference>
<evidence type="ECO:0000259" key="11">
    <source>
        <dbReference type="PROSITE" id="PS50879"/>
    </source>
</evidence>
<accession>A0A8P4K580</accession>
<dbReference type="Ensembl" id="ENSDLAT00005070467.1">
    <property type="protein sequence ID" value="ENSDLAP00005070300.1"/>
    <property type="gene ID" value="ENSDLAG00005034651.1"/>
</dbReference>
<feature type="compositionally biased region" description="Pro residues" evidence="10">
    <location>
        <begin position="152"/>
        <end position="172"/>
    </location>
</feature>
<dbReference type="InterPro" id="IPR041577">
    <property type="entry name" value="RT_RNaseH_2"/>
</dbReference>
<evidence type="ECO:0000256" key="2">
    <source>
        <dbReference type="ARBA" id="ARBA00012180"/>
    </source>
</evidence>
<dbReference type="PANTHER" id="PTHR37984:SF5">
    <property type="entry name" value="PROTEIN NYNRIN-LIKE"/>
    <property type="match status" value="1"/>
</dbReference>
<dbReference type="PROSITE" id="PS50994">
    <property type="entry name" value="INTEGRASE"/>
    <property type="match status" value="1"/>
</dbReference>
<dbReference type="Gene3D" id="3.10.10.10">
    <property type="entry name" value="HIV Type 1 Reverse Transcriptase, subunit A, domain 1"/>
    <property type="match status" value="1"/>
</dbReference>
<reference evidence="13" key="1">
    <citation type="submission" date="2025-08" db="UniProtKB">
        <authorList>
            <consortium name="Ensembl"/>
        </authorList>
    </citation>
    <scope>IDENTIFICATION</scope>
</reference>
<evidence type="ECO:0000256" key="10">
    <source>
        <dbReference type="SAM" id="MobiDB-lite"/>
    </source>
</evidence>
<feature type="region of interest" description="Disordered" evidence="10">
    <location>
        <begin position="1"/>
        <end position="22"/>
    </location>
</feature>
<evidence type="ECO:0000313" key="14">
    <source>
        <dbReference type="Proteomes" id="UP000694389"/>
    </source>
</evidence>
<dbReference type="Gene3D" id="3.30.420.10">
    <property type="entry name" value="Ribonuclease H-like superfamily/Ribonuclease H"/>
    <property type="match status" value="2"/>
</dbReference>
<dbReference type="InterPro" id="IPR036397">
    <property type="entry name" value="RNaseH_sf"/>
</dbReference>
<dbReference type="GO" id="GO:0015074">
    <property type="term" value="P:DNA integration"/>
    <property type="evidence" value="ECO:0007669"/>
    <property type="project" value="InterPro"/>
</dbReference>
<dbReference type="Pfam" id="PF17919">
    <property type="entry name" value="RT_RNaseH_2"/>
    <property type="match status" value="1"/>
</dbReference>
<name>A0A8P4K580_DICLA</name>
<dbReference type="InterPro" id="IPR001584">
    <property type="entry name" value="Integrase_cat-core"/>
</dbReference>
<dbReference type="Pfam" id="PF00665">
    <property type="entry name" value="rve"/>
    <property type="match status" value="1"/>
</dbReference>
<keyword evidence="7" id="KW-0378">Hydrolase</keyword>
<evidence type="ECO:0000256" key="6">
    <source>
        <dbReference type="ARBA" id="ARBA00022759"/>
    </source>
</evidence>
<dbReference type="CDD" id="cd09273">
    <property type="entry name" value="RNase_HI_RT_Bel"/>
    <property type="match status" value="1"/>
</dbReference>
<dbReference type="Pfam" id="PF00078">
    <property type="entry name" value="RVT_1"/>
    <property type="match status" value="1"/>
</dbReference>
<dbReference type="InterPro" id="IPR002156">
    <property type="entry name" value="RNaseH_domain"/>
</dbReference>
<dbReference type="SUPFAM" id="SSF53098">
    <property type="entry name" value="Ribonuclease H-like"/>
    <property type="match status" value="2"/>
</dbReference>
<dbReference type="SUPFAM" id="SSF56672">
    <property type="entry name" value="DNA/RNA polymerases"/>
    <property type="match status" value="1"/>
</dbReference>
<dbReference type="GO" id="GO:0016779">
    <property type="term" value="F:nucleotidyltransferase activity"/>
    <property type="evidence" value="ECO:0007669"/>
    <property type="project" value="UniProtKB-KW"/>
</dbReference>
<sequence>MGSLQSKQRSCSELEPRGPNKLSPLCHFMNERYPGSCAQLDVWVRLGFPAEGSLSDRQLAQLKEKLERKEGSDNMKHFQRNRKRDLHPLRQIGMWKEENQKRVRRQIRSQNKKEEVGKGKKEQKLKTQNVNQQFPLLSELNPGRVHPDLDSAPPPPYNPAVPQPVLPAPVPASPAAATPTQAEAGASGGGPADNTRSKTKMESGHKDETVWHDTAPELVCPMVEVAGPEGLMLVHRPWTESDLIDAVAHLPRPEKNSTQWAKEFEHFCRDYRPTMREIQRLLQKNFGTQYHKIRGYFTETRLPLRLKDPVWDNNANQDYRDSIAALCTEIQAAFPIPQDMTALELMNQGSDEAVGAFLARLTTAFDCHSGMQRPNTMGGSPLTAYESNLKCLFLSRMHPSLAEACRRSCITWKTCSLAEILQHAEHEEDTQKRQDAQRKKKKQERLDEAQLTMYNAMASGARGRGRGRGKGRFRNAVRAGDVAPGTQKNVSTAEEKDIGRMNAHTPGKQLRKPPAETVAMGGPQRTRSHPGRSKMMSPSRGNGRTLAPGSEANTGVQISAERWILGLSTVKPGRSYTWTRCAQGYSESPTYFHQQLSLNLQNFEFPSGSVLLAYVDDLMVASPSEEACKTNTIALLTFLANSGHKASLSKLQFVQTKVAYLGHVITAEGKSLSPKRIAAIQNVPRPVTKKHVLSFLGMTSYCRQWIPNYSEREAPLSATVHGKKLTAHGKITWTPEAEKAFADLKCALVNAPTLGLPNPNKPFVQFIDQKGGYATSVLCQKHGDKLRPVAYFSTKLDPVATGLPPCLRAVAAAEKAVIASRDLVGYSELILMVPHAIAHILHTQKTSHLSAQRWLRYHTTLLEMPNVTVKRCSTLNPASLLPTQEDGDDSENFHDCVQILEEECSPRVDLSDTPLPNADLKLFVDGSASRDKTGINQTGFAVVTLHEIVASGKLPSHFSAQAAELVALTKACKHAEGKIVNIYTDSRYAFGVVHDFGALWRHRGFLTSSGKPVANHHLVSDLLGAIMLPAKVSVMKCDAHTNNSDPVSVGNAAADAAAKAAAVKGDMFHILLSSSQPDVNPCADLPTIQQLATAAEKAQWSKAGATFSNKIWFGPDSKPCLPRALFPYYAKLAHGKDHVGKGGMSIAISANWYTRGFSIFASDYCKRCITCATHNAAGAQKVMQPGHPPPQGPFQYWMMDFIELSPCEGKKYCLVLVDMFSKWVEVFPSSKQDAGAVAKALLREIIPRWGIPTKLSSDNGPAFIHQAMKEMSEFLGYDLKHHCSYHPQSGGAVERENGTIKAKLSKCCEETGLTWIKALPLVLFHMRTRIRNKHGLSPFEVVYGRPPNTGLRSGTASLDSKLYDDDMLNYCITLTASLSALHSQVKAVLPTPADTPQHNFKPGDWVVIKDFRRKHWKQRRFQGPFQVLLMTQTAVKVAGKLPWVHASHCKRIPEPYDDFQPPVGTGGK</sequence>
<dbReference type="Gene3D" id="3.30.70.270">
    <property type="match status" value="2"/>
</dbReference>
<evidence type="ECO:0000256" key="7">
    <source>
        <dbReference type="ARBA" id="ARBA00022801"/>
    </source>
</evidence>
<keyword evidence="14" id="KW-1185">Reference proteome</keyword>
<feature type="domain" description="Integrase catalytic" evidence="12">
    <location>
        <begin position="1189"/>
        <end position="1346"/>
    </location>
</feature>
<dbReference type="InterPro" id="IPR043502">
    <property type="entry name" value="DNA/RNA_pol_sf"/>
</dbReference>
<protein>
    <recommendedName>
        <fullName evidence="2">ribonuclease H</fullName>
        <ecNumber evidence="2">3.1.26.4</ecNumber>
    </recommendedName>
</protein>